<gene>
    <name evidence="1" type="ORF">DC28_13920</name>
</gene>
<evidence type="ECO:0000313" key="2">
    <source>
        <dbReference type="Proteomes" id="UP000029692"/>
    </source>
</evidence>
<protein>
    <recommendedName>
        <fullName evidence="3">CARDB domain-containing protein</fullName>
    </recommendedName>
</protein>
<organism evidence="1 2">
    <name type="scientific">Spirochaeta lutea</name>
    <dbReference type="NCBI Taxonomy" id="1480694"/>
    <lineage>
        <taxon>Bacteria</taxon>
        <taxon>Pseudomonadati</taxon>
        <taxon>Spirochaetota</taxon>
        <taxon>Spirochaetia</taxon>
        <taxon>Spirochaetales</taxon>
        <taxon>Spirochaetaceae</taxon>
        <taxon>Spirochaeta</taxon>
    </lineage>
</organism>
<dbReference type="STRING" id="1480694.DC28_13920"/>
<accession>A0A098QT11</accession>
<evidence type="ECO:0008006" key="3">
    <source>
        <dbReference type="Google" id="ProtNLM"/>
    </source>
</evidence>
<keyword evidence="2" id="KW-1185">Reference proteome</keyword>
<proteinExistence type="predicted"/>
<evidence type="ECO:0000313" key="1">
    <source>
        <dbReference type="EMBL" id="KGE71015.1"/>
    </source>
</evidence>
<dbReference type="AlphaFoldDB" id="A0A098QT11"/>
<reference evidence="1 2" key="1">
    <citation type="submission" date="2014-05" db="EMBL/GenBank/DDBJ databases">
        <title>De novo Genome Sequence of Spirocheata sp.</title>
        <authorList>
            <person name="Shivani Y."/>
            <person name="Subhash Y."/>
            <person name="Tushar L."/>
            <person name="Sasikala C."/>
            <person name="Ramana C.V."/>
        </authorList>
    </citation>
    <scope>NUCLEOTIDE SEQUENCE [LARGE SCALE GENOMIC DNA]</scope>
    <source>
        <strain evidence="1 2">JC230</strain>
    </source>
</reference>
<comment type="caution">
    <text evidence="1">The sequence shown here is derived from an EMBL/GenBank/DDBJ whole genome shotgun (WGS) entry which is preliminary data.</text>
</comment>
<dbReference type="EMBL" id="JNUP01000071">
    <property type="protein sequence ID" value="KGE71015.1"/>
    <property type="molecule type" value="Genomic_DNA"/>
</dbReference>
<dbReference type="Proteomes" id="UP000029692">
    <property type="component" value="Unassembled WGS sequence"/>
</dbReference>
<sequence>MEVTFSVTNSGPVGANQVYLSYTYTTDARTYYRTLSVPAIPAGYVRYVSDRFQYSSLTETRKGDVTDIRLGYE</sequence>
<name>A0A098QT11_9SPIO</name>